<dbReference type="EMBL" id="CAADEX010000010">
    <property type="protein sequence ID" value="VFJ45363.1"/>
    <property type="molecule type" value="Genomic_DNA"/>
</dbReference>
<organism evidence="2">
    <name type="scientific">Candidatus Kentrum sp. DK</name>
    <dbReference type="NCBI Taxonomy" id="2126562"/>
    <lineage>
        <taxon>Bacteria</taxon>
        <taxon>Pseudomonadati</taxon>
        <taxon>Pseudomonadota</taxon>
        <taxon>Gammaproteobacteria</taxon>
        <taxon>Candidatus Kentrum</taxon>
    </lineage>
</organism>
<dbReference type="AlphaFoldDB" id="A0A450S140"/>
<feature type="compositionally biased region" description="Polar residues" evidence="1">
    <location>
        <begin position="248"/>
        <end position="270"/>
    </location>
</feature>
<evidence type="ECO:0000313" key="2">
    <source>
        <dbReference type="EMBL" id="VFJ45363.1"/>
    </source>
</evidence>
<protein>
    <submittedName>
        <fullName evidence="2">Uncharacterized protein</fullName>
    </submittedName>
</protein>
<evidence type="ECO:0000256" key="1">
    <source>
        <dbReference type="SAM" id="MobiDB-lite"/>
    </source>
</evidence>
<name>A0A450S140_9GAMM</name>
<proteinExistence type="predicted"/>
<feature type="compositionally biased region" description="Polar residues" evidence="1">
    <location>
        <begin position="188"/>
        <end position="199"/>
    </location>
</feature>
<gene>
    <name evidence="2" type="ORF">BECKDK2373B_GA0170837_101051</name>
</gene>
<sequence>MARKNNSVDKTGIRNRGKSAGTRLVGAMGWATVVFTGLSGHGWAVDYGSTGTWNNQSGSGYQSDYATRWARDTKPWSREFSGDASEFGGADAGYATGYNQWEGESSGGRQDWRDPQASYGNNSTWQSRSWYENQPNNVSQRPEPDWESRTQRANPNRQVSGPQQDDWGELREPAPRPIPGRQEDDPWSGNQPRSGNRNNGLKRPSGTRRTTSWDDRSQSADSRPPRDYSTRGALSSMQNSWEKDPWSRNPSENPRSGSQAYPSNANSYGGQTAWGRERSDYQNNPSQEGRPWGTSRRRGKAPSQQQPKSTPYAPLPDAGQSGYPEYPGHPGYSGYAVPYSGMGDYGAAYSPGYGYGREIHGPESTYGAGGAYPGLGNVPTVGDLLGFPF</sequence>
<feature type="region of interest" description="Disordered" evidence="1">
    <location>
        <begin position="95"/>
        <end position="326"/>
    </location>
</feature>
<feature type="compositionally biased region" description="Polar residues" evidence="1">
    <location>
        <begin position="151"/>
        <end position="163"/>
    </location>
</feature>
<accession>A0A450S140</accession>
<feature type="compositionally biased region" description="Polar residues" evidence="1">
    <location>
        <begin position="118"/>
        <end position="140"/>
    </location>
</feature>
<feature type="compositionally biased region" description="Basic and acidic residues" evidence="1">
    <location>
        <begin position="211"/>
        <end position="229"/>
    </location>
</feature>
<reference evidence="2" key="1">
    <citation type="submission" date="2019-02" db="EMBL/GenBank/DDBJ databases">
        <authorList>
            <person name="Gruber-Vodicka R. H."/>
            <person name="Seah K. B. B."/>
        </authorList>
    </citation>
    <scope>NUCLEOTIDE SEQUENCE</scope>
    <source>
        <strain evidence="2">BECK_DK47</strain>
    </source>
</reference>